<feature type="repeat" description="TPR" evidence="3">
    <location>
        <begin position="185"/>
        <end position="218"/>
    </location>
</feature>
<protein>
    <submittedName>
        <fullName evidence="4">Glycosyl transferase family 2</fullName>
    </submittedName>
</protein>
<sequence>MLNIVFSIIILIGLGVAAFIVIRKFPQLANLDVNNLPAEKVARKKKEIITKRINEHNQVVKEKLVRWLKPVGYLWGLVQLQFRRYVGKLEILLHHEQAAKKKLEVPEMSTEEQEQKLARLIQEGEQHLQFNHYDQAEEKFIAAIKINSKSAVAYRGLGDTYLAKGALEEARQTYRFILQLEPDDDSVLVKLADIAESQGDLEEAIEYYQQAAILNDALSPRFCHLAELLLKVDQPQVAKEAILQAVELEPQNPKYLDLLIETAIICKDKNLANKGYNDLRLVNPENQKLEEFRHRIEQI</sequence>
<organism evidence="4 5">
    <name type="scientific">Candidatus Magasanikbacteria bacterium GW2011_GWA2_37_8</name>
    <dbReference type="NCBI Taxonomy" id="1619036"/>
    <lineage>
        <taxon>Bacteria</taxon>
        <taxon>Candidatus Magasanikiibacteriota</taxon>
    </lineage>
</organism>
<dbReference type="GO" id="GO:0016740">
    <property type="term" value="F:transferase activity"/>
    <property type="evidence" value="ECO:0007669"/>
    <property type="project" value="UniProtKB-KW"/>
</dbReference>
<dbReference type="PANTHER" id="PTHR12558">
    <property type="entry name" value="CELL DIVISION CYCLE 16,23,27"/>
    <property type="match status" value="1"/>
</dbReference>
<dbReference type="InterPro" id="IPR011990">
    <property type="entry name" value="TPR-like_helical_dom_sf"/>
</dbReference>
<dbReference type="PANTHER" id="PTHR12558:SF13">
    <property type="entry name" value="CELL DIVISION CYCLE PROTEIN 27 HOMOLOG"/>
    <property type="match status" value="1"/>
</dbReference>
<name>A0A0G0JVQ9_9BACT</name>
<evidence type="ECO:0000313" key="5">
    <source>
        <dbReference type="Proteomes" id="UP000034333"/>
    </source>
</evidence>
<dbReference type="STRING" id="1619036.US58_C0007G0005"/>
<dbReference type="Pfam" id="PF13432">
    <property type="entry name" value="TPR_16"/>
    <property type="match status" value="1"/>
</dbReference>
<dbReference type="SMART" id="SM00028">
    <property type="entry name" value="TPR"/>
    <property type="match status" value="4"/>
</dbReference>
<dbReference type="SUPFAM" id="SSF48452">
    <property type="entry name" value="TPR-like"/>
    <property type="match status" value="1"/>
</dbReference>
<keyword evidence="4" id="KW-0808">Transferase</keyword>
<dbReference type="Proteomes" id="UP000034333">
    <property type="component" value="Unassembled WGS sequence"/>
</dbReference>
<dbReference type="EMBL" id="LBTN01000007">
    <property type="protein sequence ID" value="KKQ40994.1"/>
    <property type="molecule type" value="Genomic_DNA"/>
</dbReference>
<feature type="repeat" description="TPR" evidence="3">
    <location>
        <begin position="151"/>
        <end position="184"/>
    </location>
</feature>
<evidence type="ECO:0000256" key="2">
    <source>
        <dbReference type="ARBA" id="ARBA00022803"/>
    </source>
</evidence>
<proteinExistence type="predicted"/>
<evidence type="ECO:0000313" key="4">
    <source>
        <dbReference type="EMBL" id="KKQ40994.1"/>
    </source>
</evidence>
<evidence type="ECO:0000256" key="1">
    <source>
        <dbReference type="ARBA" id="ARBA00022737"/>
    </source>
</evidence>
<dbReference type="InterPro" id="IPR019734">
    <property type="entry name" value="TPR_rpt"/>
</dbReference>
<dbReference type="AlphaFoldDB" id="A0A0G0JVQ9"/>
<keyword evidence="2 3" id="KW-0802">TPR repeat</keyword>
<dbReference type="Gene3D" id="1.25.40.10">
    <property type="entry name" value="Tetratricopeptide repeat domain"/>
    <property type="match status" value="1"/>
</dbReference>
<keyword evidence="1" id="KW-0677">Repeat</keyword>
<comment type="caution">
    <text evidence="4">The sequence shown here is derived from an EMBL/GenBank/DDBJ whole genome shotgun (WGS) entry which is preliminary data.</text>
</comment>
<dbReference type="InterPro" id="IPR013105">
    <property type="entry name" value="TPR_2"/>
</dbReference>
<dbReference type="PROSITE" id="PS50005">
    <property type="entry name" value="TPR"/>
    <property type="match status" value="2"/>
</dbReference>
<dbReference type="Pfam" id="PF13181">
    <property type="entry name" value="TPR_8"/>
    <property type="match status" value="1"/>
</dbReference>
<dbReference type="Pfam" id="PF07719">
    <property type="entry name" value="TPR_2"/>
    <property type="match status" value="1"/>
</dbReference>
<gene>
    <name evidence="4" type="ORF">US58_C0007G0005</name>
</gene>
<evidence type="ECO:0000256" key="3">
    <source>
        <dbReference type="PROSITE-ProRule" id="PRU00339"/>
    </source>
</evidence>
<accession>A0A0G0JVQ9</accession>
<reference evidence="4 5" key="1">
    <citation type="journal article" date="2015" name="Nature">
        <title>rRNA introns, odd ribosomes, and small enigmatic genomes across a large radiation of phyla.</title>
        <authorList>
            <person name="Brown C.T."/>
            <person name="Hug L.A."/>
            <person name="Thomas B.C."/>
            <person name="Sharon I."/>
            <person name="Castelle C.J."/>
            <person name="Singh A."/>
            <person name="Wilkins M.J."/>
            <person name="Williams K.H."/>
            <person name="Banfield J.F."/>
        </authorList>
    </citation>
    <scope>NUCLEOTIDE SEQUENCE [LARGE SCALE GENOMIC DNA]</scope>
</reference>